<reference evidence="2" key="2">
    <citation type="submission" date="2021-08" db="EMBL/GenBank/DDBJ databases">
        <authorList>
            <person name="Eriksson T."/>
        </authorList>
    </citation>
    <scope>NUCLEOTIDE SEQUENCE</scope>
    <source>
        <strain evidence="2">Stoneville</strain>
        <tissue evidence="2">Whole head</tissue>
    </source>
</reference>
<protein>
    <submittedName>
        <fullName evidence="2">Uncharacterized protein</fullName>
    </submittedName>
</protein>
<dbReference type="AlphaFoldDB" id="A0A8J6LAJ2"/>
<evidence type="ECO:0000313" key="2">
    <source>
        <dbReference type="EMBL" id="KAH0812288.1"/>
    </source>
</evidence>
<name>A0A8J6LAJ2_TENMO</name>
<accession>A0A8J6LAJ2</accession>
<dbReference type="Proteomes" id="UP000719412">
    <property type="component" value="Unassembled WGS sequence"/>
</dbReference>
<reference evidence="2" key="1">
    <citation type="journal article" date="2020" name="J Insects Food Feed">
        <title>The yellow mealworm (Tenebrio molitor) genome: a resource for the emerging insects as food and feed industry.</title>
        <authorList>
            <person name="Eriksson T."/>
            <person name="Andere A."/>
            <person name="Kelstrup H."/>
            <person name="Emery V."/>
            <person name="Picard C."/>
        </authorList>
    </citation>
    <scope>NUCLEOTIDE SEQUENCE</scope>
    <source>
        <strain evidence="2">Stoneville</strain>
        <tissue evidence="2">Whole head</tissue>
    </source>
</reference>
<feature type="region of interest" description="Disordered" evidence="1">
    <location>
        <begin position="212"/>
        <end position="254"/>
    </location>
</feature>
<gene>
    <name evidence="2" type="ORF">GEV33_010503</name>
</gene>
<organism evidence="2 3">
    <name type="scientific">Tenebrio molitor</name>
    <name type="common">Yellow mealworm beetle</name>
    <dbReference type="NCBI Taxonomy" id="7067"/>
    <lineage>
        <taxon>Eukaryota</taxon>
        <taxon>Metazoa</taxon>
        <taxon>Ecdysozoa</taxon>
        <taxon>Arthropoda</taxon>
        <taxon>Hexapoda</taxon>
        <taxon>Insecta</taxon>
        <taxon>Pterygota</taxon>
        <taxon>Neoptera</taxon>
        <taxon>Endopterygota</taxon>
        <taxon>Coleoptera</taxon>
        <taxon>Polyphaga</taxon>
        <taxon>Cucujiformia</taxon>
        <taxon>Tenebrionidae</taxon>
        <taxon>Tenebrio</taxon>
    </lineage>
</organism>
<comment type="caution">
    <text evidence="2">The sequence shown here is derived from an EMBL/GenBank/DDBJ whole genome shotgun (WGS) entry which is preliminary data.</text>
</comment>
<evidence type="ECO:0000313" key="3">
    <source>
        <dbReference type="Proteomes" id="UP000719412"/>
    </source>
</evidence>
<sequence>MRSIVHRPPSSTLAVCLSRSVEQSVEADVLTSGNCFAVPPPHNRSPDAVRLTCFEVTAKLQIGRDSLASENFLIYRPFLRDELNRISDEIHQWIAKLCNVRSPFIGVHVEVSPHHVTMPIGKELGTSKLEMFRSACVEWQNHIRCVLMHSWQFSSSAVQQFSNIEFSGDVAFGLCRIKGVIRMITREGGRVKPEGLRLEGVEGTSHIEHQHLVPAEKQSSGQTASTPSSTKESGGSSFITTHLNSSERKRPPPGHFLQLMRLRLFGSYCMRSRSNRALAGWEGLPDITGIEVRVKRVSRGKRNFTSPEVEGDSLNLPLFCMSFLPLSVELRNAKGYLAGPPNKKNIKVGHLFHMNVMMSTLYSRRQHIHRGKSVAEGEVELIDGTIIRHLDAKESYYKYLGVPKNQVLEVTSFGILNRSLHPKFSVQRIGRKGTDELERSTRWRRPGWDCSSPKRSTSFDWSHPMPHVELPKVSDYTRL</sequence>
<evidence type="ECO:0000256" key="1">
    <source>
        <dbReference type="SAM" id="MobiDB-lite"/>
    </source>
</evidence>
<proteinExistence type="predicted"/>
<dbReference type="EMBL" id="JABDTM020026167">
    <property type="protein sequence ID" value="KAH0812288.1"/>
    <property type="molecule type" value="Genomic_DNA"/>
</dbReference>
<keyword evidence="3" id="KW-1185">Reference proteome</keyword>
<feature type="compositionally biased region" description="Polar residues" evidence="1">
    <location>
        <begin position="217"/>
        <end position="244"/>
    </location>
</feature>